<sequence>MKELSRMLDKAKQMQWISGFDVGRVNPVNISRLLYADDTLIFCGADRNQVFFFKSNFVYFEAISGLHINMFKRIMYPINVVNNMEELTEILGCGIGSFSTTYQGLPLGDNFKSSSIWSGVVEEFEKKLASWRMQYLSMGGRLTKINSVLGSIPTNSMSLFPLPGKTLEQLDQIRRNFLQEGNSTEHKFHLVEWDKVILPKYQSGLGIKDQAKHNRCLLMKWLWRHTQEDQSLWKEVVREKHGSQDHWSTKQAIGPHGVGIWKCLSRLWDEFSRNDQLIVGNGQHVKFWKDRWLGNTTLKGNDIAPDQFRWGHTDGWKFRVKAAYKIAMDLNVITDNWPWKLNWKVKFPPKIVCFSWTAMHEACLTQDNFATCVTEKQKLIAICFSNARLPQTYGACSSPLLE</sequence>
<name>A0AAF0TBW9_SOLVR</name>
<dbReference type="Pfam" id="PF13966">
    <property type="entry name" value="zf-RVT"/>
    <property type="match status" value="1"/>
</dbReference>
<gene>
    <name evidence="2" type="ORF">MTR67_007942</name>
</gene>
<protein>
    <recommendedName>
        <fullName evidence="1">Reverse transcriptase zinc-binding domain-containing protein</fullName>
    </recommendedName>
</protein>
<evidence type="ECO:0000313" key="3">
    <source>
        <dbReference type="Proteomes" id="UP001234989"/>
    </source>
</evidence>
<evidence type="ECO:0000313" key="2">
    <source>
        <dbReference type="EMBL" id="WMV14557.1"/>
    </source>
</evidence>
<organism evidence="2 3">
    <name type="scientific">Solanum verrucosum</name>
    <dbReference type="NCBI Taxonomy" id="315347"/>
    <lineage>
        <taxon>Eukaryota</taxon>
        <taxon>Viridiplantae</taxon>
        <taxon>Streptophyta</taxon>
        <taxon>Embryophyta</taxon>
        <taxon>Tracheophyta</taxon>
        <taxon>Spermatophyta</taxon>
        <taxon>Magnoliopsida</taxon>
        <taxon>eudicotyledons</taxon>
        <taxon>Gunneridae</taxon>
        <taxon>Pentapetalae</taxon>
        <taxon>asterids</taxon>
        <taxon>lamiids</taxon>
        <taxon>Solanales</taxon>
        <taxon>Solanaceae</taxon>
        <taxon>Solanoideae</taxon>
        <taxon>Solaneae</taxon>
        <taxon>Solanum</taxon>
    </lineage>
</organism>
<accession>A0AAF0TBW9</accession>
<reference evidence="2" key="1">
    <citation type="submission" date="2023-08" db="EMBL/GenBank/DDBJ databases">
        <title>A de novo genome assembly of Solanum verrucosum Schlechtendal, a Mexican diploid species geographically isolated from the other diploid A-genome species in potato relatives.</title>
        <authorList>
            <person name="Hosaka K."/>
        </authorList>
    </citation>
    <scope>NUCLEOTIDE SEQUENCE</scope>
    <source>
        <tissue evidence="2">Young leaves</tissue>
    </source>
</reference>
<keyword evidence="3" id="KW-1185">Reference proteome</keyword>
<proteinExistence type="predicted"/>
<dbReference type="Proteomes" id="UP001234989">
    <property type="component" value="Chromosome 2"/>
</dbReference>
<dbReference type="AlphaFoldDB" id="A0AAF0TBW9"/>
<evidence type="ECO:0000259" key="1">
    <source>
        <dbReference type="Pfam" id="PF13966"/>
    </source>
</evidence>
<dbReference type="PANTHER" id="PTHR33116">
    <property type="entry name" value="REVERSE TRANSCRIPTASE ZINC-BINDING DOMAIN-CONTAINING PROTEIN-RELATED-RELATED"/>
    <property type="match status" value="1"/>
</dbReference>
<dbReference type="PANTHER" id="PTHR33116:SF85">
    <property type="entry name" value="REVERSE TRANSCRIPTASE ZINC-BINDING DOMAIN-CONTAINING PROTEIN"/>
    <property type="match status" value="1"/>
</dbReference>
<dbReference type="InterPro" id="IPR026960">
    <property type="entry name" value="RVT-Znf"/>
</dbReference>
<dbReference type="EMBL" id="CP133613">
    <property type="protein sequence ID" value="WMV14557.1"/>
    <property type="molecule type" value="Genomic_DNA"/>
</dbReference>
<feature type="domain" description="Reverse transcriptase zinc-binding" evidence="1">
    <location>
        <begin position="318"/>
        <end position="383"/>
    </location>
</feature>